<accession>A0ABU9T6Y1</accession>
<dbReference type="RefSeq" id="WP_342848306.1">
    <property type="nucleotide sequence ID" value="NZ_JBBMQO010000005.1"/>
</dbReference>
<gene>
    <name evidence="1" type="ORF">WNY59_09830</name>
</gene>
<evidence type="ECO:0008006" key="3">
    <source>
        <dbReference type="Google" id="ProtNLM"/>
    </source>
</evidence>
<reference evidence="1 2" key="1">
    <citation type="submission" date="2024-03" db="EMBL/GenBank/DDBJ databases">
        <title>Community enrichment and isolation of bacterial strains for fucoidan degradation.</title>
        <authorList>
            <person name="Sichert A."/>
        </authorList>
    </citation>
    <scope>NUCLEOTIDE SEQUENCE [LARGE SCALE GENOMIC DNA]</scope>
    <source>
        <strain evidence="1 2">AS62</strain>
    </source>
</reference>
<evidence type="ECO:0000313" key="1">
    <source>
        <dbReference type="EMBL" id="MEM5501886.1"/>
    </source>
</evidence>
<sequence>MTCIDNNNFEVRSDRPNSLQRAWKTISDRATALLAAYALRAQQKRDRAAFMNLVGKENWLYEDMGIHEGDVDWASRLPIQINAAQELEKIRLQSRKNL</sequence>
<proteinExistence type="predicted"/>
<comment type="caution">
    <text evidence="1">The sequence shown here is derived from an EMBL/GenBank/DDBJ whole genome shotgun (WGS) entry which is preliminary data.</text>
</comment>
<dbReference type="Proteomes" id="UP001477870">
    <property type="component" value="Unassembled WGS sequence"/>
</dbReference>
<dbReference type="EMBL" id="JBBMQO010000005">
    <property type="protein sequence ID" value="MEM5501886.1"/>
    <property type="molecule type" value="Genomic_DNA"/>
</dbReference>
<keyword evidence="2" id="KW-1185">Reference proteome</keyword>
<name>A0ABU9T6Y1_9HYPH</name>
<protein>
    <recommendedName>
        <fullName evidence="3">DUF1127 domain-containing protein</fullName>
    </recommendedName>
</protein>
<evidence type="ECO:0000313" key="2">
    <source>
        <dbReference type="Proteomes" id="UP001477870"/>
    </source>
</evidence>
<organism evidence="1 2">
    <name type="scientific">Ahrensia kielensis</name>
    <dbReference type="NCBI Taxonomy" id="76980"/>
    <lineage>
        <taxon>Bacteria</taxon>
        <taxon>Pseudomonadati</taxon>
        <taxon>Pseudomonadota</taxon>
        <taxon>Alphaproteobacteria</taxon>
        <taxon>Hyphomicrobiales</taxon>
        <taxon>Ahrensiaceae</taxon>
        <taxon>Ahrensia</taxon>
    </lineage>
</organism>